<dbReference type="Gene3D" id="3.40.50.1820">
    <property type="entry name" value="alpha/beta hydrolase"/>
    <property type="match status" value="1"/>
</dbReference>
<reference evidence="8" key="1">
    <citation type="journal article" date="2014" name="Front. Microbiol.">
        <title>High frequency of phylogenetically diverse reductive dehalogenase-homologous genes in deep subseafloor sedimentary metagenomes.</title>
        <authorList>
            <person name="Kawai M."/>
            <person name="Futagami T."/>
            <person name="Toyoda A."/>
            <person name="Takaki Y."/>
            <person name="Nishi S."/>
            <person name="Hori S."/>
            <person name="Arai W."/>
            <person name="Tsubouchi T."/>
            <person name="Morono Y."/>
            <person name="Uchiyama I."/>
            <person name="Ito T."/>
            <person name="Fujiyama A."/>
            <person name="Inagaki F."/>
            <person name="Takami H."/>
        </authorList>
    </citation>
    <scope>NUCLEOTIDE SEQUENCE</scope>
    <source>
        <strain evidence="8">Expedition CK06-06</strain>
    </source>
</reference>
<proteinExistence type="predicted"/>
<keyword evidence="2" id="KW-0964">Secreted</keyword>
<name>X1NEH7_9ZZZZ</name>
<evidence type="ECO:0000313" key="8">
    <source>
        <dbReference type="EMBL" id="GAI25215.1"/>
    </source>
</evidence>
<dbReference type="GO" id="GO:0005576">
    <property type="term" value="C:extracellular region"/>
    <property type="evidence" value="ECO:0007669"/>
    <property type="project" value="UniProtKB-SubCell"/>
</dbReference>
<keyword evidence="7" id="KW-0624">Polysaccharide degradation</keyword>
<keyword evidence="5" id="KW-0378">Hydrolase</keyword>
<comment type="subcellular location">
    <subcellularLocation>
        <location evidence="1">Secreted</location>
    </subcellularLocation>
</comment>
<protein>
    <recommendedName>
        <fullName evidence="9">Esterase</fullName>
    </recommendedName>
</protein>
<evidence type="ECO:0000256" key="3">
    <source>
        <dbReference type="ARBA" id="ARBA00022651"/>
    </source>
</evidence>
<dbReference type="AlphaFoldDB" id="X1NEH7"/>
<accession>X1NEH7</accession>
<dbReference type="EMBL" id="BARV01021575">
    <property type="protein sequence ID" value="GAI25215.1"/>
    <property type="molecule type" value="Genomic_DNA"/>
</dbReference>
<feature type="non-terminal residue" evidence="8">
    <location>
        <position position="100"/>
    </location>
</feature>
<dbReference type="InterPro" id="IPR029058">
    <property type="entry name" value="AB_hydrolase_fold"/>
</dbReference>
<keyword evidence="3" id="KW-0858">Xylan degradation</keyword>
<organism evidence="8">
    <name type="scientific">marine sediment metagenome</name>
    <dbReference type="NCBI Taxonomy" id="412755"/>
    <lineage>
        <taxon>unclassified sequences</taxon>
        <taxon>metagenomes</taxon>
        <taxon>ecological metagenomes</taxon>
    </lineage>
</organism>
<sequence>MSNGVERAYYLKLPEDYDNNTLYPLVFAFHGMTRDYKDFSRGVVYDLKSVVGDEAILVYPNALPDHSGVTMWNVTTDLDFFDDLYRELESNFYFDNRKVF</sequence>
<keyword evidence="4" id="KW-0732">Signal</keyword>
<dbReference type="GO" id="GO:0030600">
    <property type="term" value="F:feruloyl esterase activity"/>
    <property type="evidence" value="ECO:0007669"/>
    <property type="project" value="InterPro"/>
</dbReference>
<evidence type="ECO:0000256" key="2">
    <source>
        <dbReference type="ARBA" id="ARBA00022525"/>
    </source>
</evidence>
<dbReference type="PANTHER" id="PTHR38050">
    <property type="match status" value="1"/>
</dbReference>
<dbReference type="GO" id="GO:0045493">
    <property type="term" value="P:xylan catabolic process"/>
    <property type="evidence" value="ECO:0007669"/>
    <property type="project" value="UniProtKB-KW"/>
</dbReference>
<evidence type="ECO:0008006" key="9">
    <source>
        <dbReference type="Google" id="ProtNLM"/>
    </source>
</evidence>
<dbReference type="InterPro" id="IPR043595">
    <property type="entry name" value="FaeB/C/D"/>
</dbReference>
<comment type="caution">
    <text evidence="8">The sequence shown here is derived from an EMBL/GenBank/DDBJ whole genome shotgun (WGS) entry which is preliminary data.</text>
</comment>
<evidence type="ECO:0000256" key="1">
    <source>
        <dbReference type="ARBA" id="ARBA00004613"/>
    </source>
</evidence>
<evidence type="ECO:0000256" key="5">
    <source>
        <dbReference type="ARBA" id="ARBA00022801"/>
    </source>
</evidence>
<keyword evidence="6" id="KW-0119">Carbohydrate metabolism</keyword>
<evidence type="ECO:0000256" key="4">
    <source>
        <dbReference type="ARBA" id="ARBA00022729"/>
    </source>
</evidence>
<dbReference type="SUPFAM" id="SSF53474">
    <property type="entry name" value="alpha/beta-Hydrolases"/>
    <property type="match status" value="1"/>
</dbReference>
<evidence type="ECO:0000256" key="7">
    <source>
        <dbReference type="ARBA" id="ARBA00023326"/>
    </source>
</evidence>
<evidence type="ECO:0000256" key="6">
    <source>
        <dbReference type="ARBA" id="ARBA00023277"/>
    </source>
</evidence>
<dbReference type="PANTHER" id="PTHR38050:SF2">
    <property type="entry name" value="FERULOYL ESTERASE C-RELATED"/>
    <property type="match status" value="1"/>
</dbReference>
<gene>
    <name evidence="8" type="ORF">S06H3_35719</name>
</gene>